<dbReference type="EMBL" id="JAPESX010002261">
    <property type="protein sequence ID" value="KAJ8108572.1"/>
    <property type="molecule type" value="Genomic_DNA"/>
</dbReference>
<comment type="caution">
    <text evidence="1">The sequence shown here is derived from an EMBL/GenBank/DDBJ whole genome shotgun (WGS) entry which is preliminary data.</text>
</comment>
<dbReference type="Proteomes" id="UP001153334">
    <property type="component" value="Unassembled WGS sequence"/>
</dbReference>
<organism evidence="1 2">
    <name type="scientific">Nemania bipapillata</name>
    <dbReference type="NCBI Taxonomy" id="110536"/>
    <lineage>
        <taxon>Eukaryota</taxon>
        <taxon>Fungi</taxon>
        <taxon>Dikarya</taxon>
        <taxon>Ascomycota</taxon>
        <taxon>Pezizomycotina</taxon>
        <taxon>Sordariomycetes</taxon>
        <taxon>Xylariomycetidae</taxon>
        <taxon>Xylariales</taxon>
        <taxon>Xylariaceae</taxon>
        <taxon>Nemania</taxon>
    </lineage>
</organism>
<evidence type="ECO:0000313" key="2">
    <source>
        <dbReference type="Proteomes" id="UP001153334"/>
    </source>
</evidence>
<proteinExistence type="predicted"/>
<reference evidence="1" key="1">
    <citation type="submission" date="2022-11" db="EMBL/GenBank/DDBJ databases">
        <title>Genome Sequence of Nemania bipapillata.</title>
        <authorList>
            <person name="Buettner E."/>
        </authorList>
    </citation>
    <scope>NUCLEOTIDE SEQUENCE</scope>
    <source>
        <strain evidence="1">CP14</strain>
    </source>
</reference>
<name>A0ACC2HZP8_9PEZI</name>
<keyword evidence="2" id="KW-1185">Reference proteome</keyword>
<protein>
    <submittedName>
        <fullName evidence="1">Uncharacterized protein</fullName>
    </submittedName>
</protein>
<gene>
    <name evidence="1" type="ORF">ONZ43_g6385</name>
</gene>
<evidence type="ECO:0000313" key="1">
    <source>
        <dbReference type="EMBL" id="KAJ8108572.1"/>
    </source>
</evidence>
<accession>A0ACC2HZP8</accession>
<sequence>MSTADDLLRQYQGHVVPRSFHSSFVILSFLVSFIGAVSTLEIINRRTSGTGFRNHVFLVSAAVTMGGISIWSMHFVGNRAIVLAQDQLELQIVYSAGFTALSFFLPIVVLLAAFIATGTNNDVSFWRICRGVTYVGNASITNYRCEYTLANAIGSAVIAVVASNVALSIFFLWRASWTNSWWRRGLCGVMLAGAVSGMHWCATTGTNYRLLRLAKSQQFSRNTIVMAFTVLSFSIALVVAGVIGHETWVARSNASKARHVALAAAIFDNAGRILVRPDGLLPSEKITDTYIEKTPNDMFSIENPLFQWMFQASRNWSDIGDIIPSMANHVAHLPRDDKGGSVRLISENGQLIEDYDIIFRELFCLAATSLAGRLKETLPNIGVLWDDILPTGKVKQHYPCEDQSDFCERGESASVRESPSGLGSLMFLVRRVENSSDVQKLEAAGFRFADVCQVSGIIRSGMHIETQNLSHTLSGMAKCAAQSTTIDPIVHMCFFGVRARLDRYGFDILVEKGVRNGLLASKLPLERLEPWHTEFLRPYDGLNVLSLQQQLAIVCSGQSPSEAVFASFLIDAIDALRARVDDGIIDAATFSCQTVQVPCRPRPGSGGMEDCTVMVLHFIIPIHYSLQGAGCEFVPLNFFKLQQMMYKDSPYQAAFIQHLYRELIPAIREMPTAAQKPTHQRGLHRCIQRLTLGLGSYKRSVLRLVDEEGGYFPAGRRRGLSRGSLDRVSVTAPKLWGLGMDMSSLDIFTDMPHKNSIDTDQGKRYVSSLGGILVSQEIKVAVSQAEDEKTDKTTGQTSQDQQQSCNPSLLFYQQSLTLFPERDGHAKVDMDGDGKSELQLATRTADTSGQVEQALVSTMVAGGTDDKVVTFVDELLSLCVEFR</sequence>